<dbReference type="Pfam" id="PF06177">
    <property type="entry name" value="QueT"/>
    <property type="match status" value="1"/>
</dbReference>
<accession>A0A6V8P9B7</accession>
<protein>
    <submittedName>
        <fullName evidence="1">Energy-coupling factor transport system substrate-specific component</fullName>
    </submittedName>
</protein>
<dbReference type="Proteomes" id="UP000591948">
    <property type="component" value="Unassembled WGS sequence"/>
</dbReference>
<comment type="caution">
    <text evidence="1">The sequence shown here is derived from an EMBL/GenBank/DDBJ whole genome shotgun (WGS) entry which is preliminary data.</text>
</comment>
<organism evidence="1 2">
    <name type="scientific">Candidatus Hakubella thermalkaliphila</name>
    <dbReference type="NCBI Taxonomy" id="2754717"/>
    <lineage>
        <taxon>Bacteria</taxon>
        <taxon>Bacillati</taxon>
        <taxon>Actinomycetota</taxon>
        <taxon>Actinomycetota incertae sedis</taxon>
        <taxon>Candidatus Hakubellales</taxon>
        <taxon>Candidatus Hakubellaceae</taxon>
        <taxon>Candidatus Hakubella</taxon>
    </lineage>
</organism>
<dbReference type="Gene3D" id="1.10.1760.20">
    <property type="match status" value="1"/>
</dbReference>
<reference evidence="1 2" key="1">
    <citation type="journal article" date="2020" name="Front. Microbiol.">
        <title>Single-cell genomics of novel Actinobacteria with the Wood-Ljungdahl pathway discovered in a serpentinizing system.</title>
        <authorList>
            <person name="Merino N."/>
            <person name="Kawai M."/>
            <person name="Boyd E.S."/>
            <person name="Colman D.R."/>
            <person name="McGlynn S.E."/>
            <person name="Nealson K.H."/>
            <person name="Kurokawa K."/>
            <person name="Hongoh Y."/>
        </authorList>
    </citation>
    <scope>NUCLEOTIDE SEQUENCE [LARGE SCALE GENOMIC DNA]</scope>
    <source>
        <strain evidence="1 2">S33</strain>
    </source>
</reference>
<evidence type="ECO:0000313" key="1">
    <source>
        <dbReference type="EMBL" id="GFP28913.1"/>
    </source>
</evidence>
<sequence length="132" mass="14260">MKELFSMWKNTRMILLVALCAAVYAAVLIAFKAGIVIIPGITEIRPANILPIVFSLLFGPAAAWGTGVGNLIGDFLGGTLGPGSAFGFAGNFFLGYVPYKIWGQLFVLSSGEEPRMRTARQWLEFIVIGFIS</sequence>
<dbReference type="RefSeq" id="WP_176234118.1">
    <property type="nucleotide sequence ID" value="NZ_BLRY01000500.1"/>
</dbReference>
<proteinExistence type="predicted"/>
<keyword evidence="2" id="KW-1185">Reference proteome</keyword>
<gene>
    <name evidence="1" type="ORF">HKBW3S33_02329</name>
</gene>
<feature type="non-terminal residue" evidence="1">
    <location>
        <position position="132"/>
    </location>
</feature>
<dbReference type="AlphaFoldDB" id="A0A6V8P9B7"/>
<dbReference type="InterPro" id="IPR010387">
    <property type="entry name" value="QueT"/>
</dbReference>
<dbReference type="EMBL" id="BLRY01000500">
    <property type="protein sequence ID" value="GFP28913.1"/>
    <property type="molecule type" value="Genomic_DNA"/>
</dbReference>
<evidence type="ECO:0000313" key="2">
    <source>
        <dbReference type="Proteomes" id="UP000591948"/>
    </source>
</evidence>
<name>A0A6V8P9B7_9ACTN</name>